<dbReference type="InterPro" id="IPR036619">
    <property type="entry name" value="NinB_sf"/>
</dbReference>
<dbReference type="Gene3D" id="1.10.3790.10">
    <property type="entry name" value="NinB"/>
    <property type="match status" value="1"/>
</dbReference>
<reference evidence="1" key="1">
    <citation type="submission" date="2020-05" db="EMBL/GenBank/DDBJ databases">
        <authorList>
            <person name="Chiriac C."/>
            <person name="Salcher M."/>
            <person name="Ghai R."/>
            <person name="Kavagutti S V."/>
        </authorList>
    </citation>
    <scope>NUCLEOTIDE SEQUENCE</scope>
</reference>
<name>A0A6J7X797_9CAUD</name>
<gene>
    <name evidence="1" type="ORF">UFOVP749_40</name>
</gene>
<dbReference type="SUPFAM" id="SSF103370">
    <property type="entry name" value="NinB"/>
    <property type="match status" value="1"/>
</dbReference>
<sequence>MDKRTIKLVSKVHRDRAADLIYKAAQGYVVAIGEETRTQEQNRLMWPLIADIQAQVAETATYSADDMKLRFLHALGQEMRFLPELEGAGMFPVGQRSSTLSKSQFTALIELLFAYGAKHGVRWSDKSQRTIEGMNNEHKV</sequence>
<proteinExistence type="predicted"/>
<dbReference type="EMBL" id="LR798344">
    <property type="protein sequence ID" value="CAB5225575.1"/>
    <property type="molecule type" value="Genomic_DNA"/>
</dbReference>
<protein>
    <submittedName>
        <fullName evidence="1">Recombinase NinB</fullName>
    </submittedName>
</protein>
<evidence type="ECO:0000313" key="1">
    <source>
        <dbReference type="EMBL" id="CAB5225575.1"/>
    </source>
</evidence>
<dbReference type="Pfam" id="PF05772">
    <property type="entry name" value="NinB"/>
    <property type="match status" value="1"/>
</dbReference>
<organism evidence="1">
    <name type="scientific">uncultured Caudovirales phage</name>
    <dbReference type="NCBI Taxonomy" id="2100421"/>
    <lineage>
        <taxon>Viruses</taxon>
        <taxon>Duplodnaviria</taxon>
        <taxon>Heunggongvirae</taxon>
        <taxon>Uroviricota</taxon>
        <taxon>Caudoviricetes</taxon>
        <taxon>Peduoviridae</taxon>
        <taxon>Maltschvirus</taxon>
        <taxon>Maltschvirus maltsch</taxon>
    </lineage>
</organism>
<accession>A0A6J7X797</accession>
<dbReference type="InterPro" id="IPR008711">
    <property type="entry name" value="Recombinase_NinB"/>
</dbReference>